<dbReference type="Proteomes" id="UP000015500">
    <property type="component" value="Chromosome"/>
</dbReference>
<dbReference type="InterPro" id="IPR050855">
    <property type="entry name" value="NDM-1-like"/>
</dbReference>
<dbReference type="SUPFAM" id="SSF56281">
    <property type="entry name" value="Metallo-hydrolase/oxidoreductase"/>
    <property type="match status" value="1"/>
</dbReference>
<dbReference type="PANTHER" id="PTHR42951:SF15">
    <property type="entry name" value="METALLO-BETA-LACTAMASE SUPERFAMILY PROTEIN"/>
    <property type="match status" value="1"/>
</dbReference>
<dbReference type="AlphaFoldDB" id="S5ZPP1"/>
<reference evidence="2 3" key="1">
    <citation type="journal article" date="2014" name="Genome Announc.">
        <title>Complete Genome Sequence of the Thermophilic Polychlorinated Biphenyl Degrader Geobacillus sp. Strain JF8 (NBRC 109937).</title>
        <authorList>
            <person name="Shintani M."/>
            <person name="Ohtsubo Y."/>
            <person name="Fukuda K."/>
            <person name="Hosoyama A."/>
            <person name="Ohji S."/>
            <person name="Yamazoe A."/>
            <person name="Fujita N."/>
            <person name="Nagata Y."/>
            <person name="Tsuda M."/>
            <person name="Hatta T."/>
            <person name="Kimbara K."/>
        </authorList>
    </citation>
    <scope>NUCLEOTIDE SEQUENCE [LARGE SCALE GENOMIC DNA]</scope>
    <source>
        <strain evidence="2 3">JF8</strain>
    </source>
</reference>
<dbReference type="Pfam" id="PF00753">
    <property type="entry name" value="Lactamase_B"/>
    <property type="match status" value="1"/>
</dbReference>
<evidence type="ECO:0000313" key="2">
    <source>
        <dbReference type="EMBL" id="AGT32433.1"/>
    </source>
</evidence>
<dbReference type="InterPro" id="IPR036866">
    <property type="entry name" value="RibonucZ/Hydroxyglut_hydro"/>
</dbReference>
<name>S5ZPP1_GEOG3</name>
<dbReference type="CDD" id="cd07721">
    <property type="entry name" value="yflN-like_MBL-fold"/>
    <property type="match status" value="1"/>
</dbReference>
<evidence type="ECO:0000259" key="1">
    <source>
        <dbReference type="SMART" id="SM00849"/>
    </source>
</evidence>
<evidence type="ECO:0000313" key="3">
    <source>
        <dbReference type="Proteomes" id="UP000015500"/>
    </source>
</evidence>
<dbReference type="RefSeq" id="WP_020960233.1">
    <property type="nucleotide sequence ID" value="NC_022080.4"/>
</dbReference>
<keyword evidence="3" id="KW-1185">Reference proteome</keyword>
<dbReference type="InterPro" id="IPR001279">
    <property type="entry name" value="Metallo-B-lactamas"/>
</dbReference>
<protein>
    <recommendedName>
        <fullName evidence="1">Metallo-beta-lactamase domain-containing protein</fullName>
    </recommendedName>
</protein>
<dbReference type="Gene3D" id="3.60.15.10">
    <property type="entry name" value="Ribonuclease Z/Hydroxyacylglutathione hydrolase-like"/>
    <property type="match status" value="1"/>
</dbReference>
<gene>
    <name evidence="2" type="ORF">M493_10860</name>
</gene>
<dbReference type="KEGG" id="gjf:M493_10860"/>
<dbReference type="EMBL" id="CP006254">
    <property type="protein sequence ID" value="AGT32433.1"/>
    <property type="molecule type" value="Genomic_DNA"/>
</dbReference>
<dbReference type="PANTHER" id="PTHR42951">
    <property type="entry name" value="METALLO-BETA-LACTAMASE DOMAIN-CONTAINING"/>
    <property type="match status" value="1"/>
</dbReference>
<proteinExistence type="predicted"/>
<dbReference type="PATRIC" id="fig|1345697.3.peg.2103"/>
<dbReference type="SMART" id="SM00849">
    <property type="entry name" value="Lactamase_B"/>
    <property type="match status" value="1"/>
</dbReference>
<organism evidence="2 3">
    <name type="scientific">Geobacillus genomosp. 3</name>
    <dbReference type="NCBI Taxonomy" id="1921421"/>
    <lineage>
        <taxon>Bacteria</taxon>
        <taxon>Bacillati</taxon>
        <taxon>Bacillota</taxon>
        <taxon>Bacilli</taxon>
        <taxon>Bacillales</taxon>
        <taxon>Anoxybacillaceae</taxon>
        <taxon>Geobacillus</taxon>
    </lineage>
</organism>
<dbReference type="HOGENOM" id="CLU_030571_2_1_9"/>
<accession>S5ZPP1</accession>
<sequence>MQIAQGVMMLELRVQSFGRESVYHPVVIAGEQGTVLIDTGTPGQWEPIQNAMTKAGIDPETLQAVIITHQDIDHIGSLPEIKQALSHRVRVYAHPIEKPYIEGEKTILKFDRNQMPPERWASLPDAMKQLAARLPKAPVDETVTDGCVLPYGGITVIETPGHTPGHISLYSPKHRLLIAGDALTAEDGRLYGPNPAFTPDMDEAMRSVRKLLDFDIETVVCYHGGACRGDIREQLEQIVSSMA</sequence>
<feature type="domain" description="Metallo-beta-lactamase" evidence="1">
    <location>
        <begin position="22"/>
        <end position="223"/>
    </location>
</feature>
<dbReference type="STRING" id="1921421.M493_10860"/>